<dbReference type="Proteomes" id="UP000218965">
    <property type="component" value="Chromosome"/>
</dbReference>
<dbReference type="KEGG" id="malk:MalAC0309_1747"/>
<accession>A0A0U4NWH5</accession>
<keyword evidence="1" id="KW-0238">DNA-binding</keyword>
<organism evidence="1 2">
    <name type="scientific">Microcella alkaliphila</name>
    <dbReference type="NCBI Taxonomy" id="279828"/>
    <lineage>
        <taxon>Bacteria</taxon>
        <taxon>Bacillati</taxon>
        <taxon>Actinomycetota</taxon>
        <taxon>Actinomycetes</taxon>
        <taxon>Micrococcales</taxon>
        <taxon>Microbacteriaceae</taxon>
        <taxon>Microcella</taxon>
    </lineage>
</organism>
<gene>
    <name evidence="1" type="ORF">MalAC0309_1747</name>
</gene>
<name>A0A0U4NWH5_9MICO</name>
<dbReference type="GO" id="GO:0006355">
    <property type="term" value="P:regulation of DNA-templated transcription"/>
    <property type="evidence" value="ECO:0007669"/>
    <property type="project" value="InterPro"/>
</dbReference>
<protein>
    <submittedName>
        <fullName evidence="1">CopG-like domain-containing protein DNA-binding protein</fullName>
    </submittedName>
</protein>
<sequence>MKTAISLPDELFQRVEAARAEDGTGRSEFFAEAARAYLQQRESERLREEIDAAVTAIAADPDGNDDDSTAEIVAYSMQRWAQLSEDEDW</sequence>
<proteinExistence type="predicted"/>
<dbReference type="EMBL" id="AP017315">
    <property type="protein sequence ID" value="BAU32595.1"/>
    <property type="molecule type" value="Genomic_DNA"/>
</dbReference>
<dbReference type="InterPro" id="IPR013321">
    <property type="entry name" value="Arc_rbn_hlx_hlx"/>
</dbReference>
<reference evidence="1 2" key="2">
    <citation type="submission" date="2016-01" db="EMBL/GenBank/DDBJ databases">
        <title>Microcella alkaliphila JAM AC0309 whole genome shotgun sequence.</title>
        <authorList>
            <person name="Kurata A."/>
            <person name="Hirose Y."/>
            <person name="Kishimoto N."/>
            <person name="Kobayashi T."/>
        </authorList>
    </citation>
    <scope>NUCLEOTIDE SEQUENCE [LARGE SCALE GENOMIC DNA]</scope>
    <source>
        <strain evidence="1 2">JAM AC0309</strain>
    </source>
</reference>
<dbReference type="Gene3D" id="1.10.1220.10">
    <property type="entry name" value="Met repressor-like"/>
    <property type="match status" value="1"/>
</dbReference>
<dbReference type="GO" id="GO:0003677">
    <property type="term" value="F:DNA binding"/>
    <property type="evidence" value="ECO:0007669"/>
    <property type="project" value="UniProtKB-KW"/>
</dbReference>
<dbReference type="AlphaFoldDB" id="A0A0U4NWH5"/>
<reference evidence="2" key="1">
    <citation type="submission" date="2015-12" db="EMBL/GenBank/DDBJ databases">
        <authorList>
            <person name="Shamseldin A."/>
            <person name="Moawad H."/>
            <person name="Abd El-Rahim W.M."/>
            <person name="Sadowsky M.J."/>
        </authorList>
    </citation>
    <scope>NUCLEOTIDE SEQUENCE [LARGE SCALE GENOMIC DNA]</scope>
    <source>
        <strain evidence="2">JAM AC0309</strain>
    </source>
</reference>
<evidence type="ECO:0000313" key="2">
    <source>
        <dbReference type="Proteomes" id="UP000218965"/>
    </source>
</evidence>
<dbReference type="CDD" id="cd22231">
    <property type="entry name" value="RHH_NikR_HicB-like"/>
    <property type="match status" value="1"/>
</dbReference>
<evidence type="ECO:0000313" key="1">
    <source>
        <dbReference type="EMBL" id="BAU32595.1"/>
    </source>
</evidence>